<protein>
    <submittedName>
        <fullName evidence="1">Uncharacterized protein</fullName>
    </submittedName>
</protein>
<dbReference type="Proteomes" id="UP000589036">
    <property type="component" value="Unassembled WGS sequence"/>
</dbReference>
<organism evidence="1 2">
    <name type="scientific">Spinactinospora alkalitolerans</name>
    <dbReference type="NCBI Taxonomy" id="687207"/>
    <lineage>
        <taxon>Bacteria</taxon>
        <taxon>Bacillati</taxon>
        <taxon>Actinomycetota</taxon>
        <taxon>Actinomycetes</taxon>
        <taxon>Streptosporangiales</taxon>
        <taxon>Nocardiopsidaceae</taxon>
        <taxon>Spinactinospora</taxon>
    </lineage>
</organism>
<name>A0A852U1K8_9ACTN</name>
<evidence type="ECO:0000313" key="2">
    <source>
        <dbReference type="Proteomes" id="UP000589036"/>
    </source>
</evidence>
<keyword evidence="2" id="KW-1185">Reference proteome</keyword>
<evidence type="ECO:0000313" key="1">
    <source>
        <dbReference type="EMBL" id="NYE50089.1"/>
    </source>
</evidence>
<gene>
    <name evidence="1" type="ORF">HDA32_005209</name>
</gene>
<accession>A0A852U1K8</accession>
<dbReference type="AlphaFoldDB" id="A0A852U1K8"/>
<dbReference type="RefSeq" id="WP_179641202.1">
    <property type="nucleotide sequence ID" value="NZ_BAAAYY010000014.1"/>
</dbReference>
<proteinExistence type="predicted"/>
<dbReference type="EMBL" id="JACCCC010000001">
    <property type="protein sequence ID" value="NYE50089.1"/>
    <property type="molecule type" value="Genomic_DNA"/>
</dbReference>
<comment type="caution">
    <text evidence="1">The sequence shown here is derived from an EMBL/GenBank/DDBJ whole genome shotgun (WGS) entry which is preliminary data.</text>
</comment>
<sequence length="60" mass="6111">MGAGDEVYGTHPGLRAWLESPEVNTGYVLGIAISTPVSSTPAATARADAALKTLIGLSRV</sequence>
<reference evidence="1 2" key="1">
    <citation type="submission" date="2020-07" db="EMBL/GenBank/DDBJ databases">
        <title>Sequencing the genomes of 1000 actinobacteria strains.</title>
        <authorList>
            <person name="Klenk H.-P."/>
        </authorList>
    </citation>
    <scope>NUCLEOTIDE SEQUENCE [LARGE SCALE GENOMIC DNA]</scope>
    <source>
        <strain evidence="1 2">CXB654</strain>
    </source>
</reference>